<reference evidence="1" key="1">
    <citation type="submission" date="2022-06" db="EMBL/GenBank/DDBJ databases">
        <title>Phylogenomic reconstructions and comparative analyses of Kickxellomycotina fungi.</title>
        <authorList>
            <person name="Reynolds N.K."/>
            <person name="Stajich J.E."/>
            <person name="Barry K."/>
            <person name="Grigoriev I.V."/>
            <person name="Crous P."/>
            <person name="Smith M.E."/>
        </authorList>
    </citation>
    <scope>NUCLEOTIDE SEQUENCE</scope>
    <source>
        <strain evidence="1">RSA 2271</strain>
    </source>
</reference>
<dbReference type="EMBL" id="JAMZIH010008132">
    <property type="protein sequence ID" value="KAJ1672586.1"/>
    <property type="molecule type" value="Genomic_DNA"/>
</dbReference>
<evidence type="ECO:0000313" key="2">
    <source>
        <dbReference type="Proteomes" id="UP001145114"/>
    </source>
</evidence>
<name>A0ACC1HAE1_9FUNG</name>
<feature type="non-terminal residue" evidence="1">
    <location>
        <position position="255"/>
    </location>
</feature>
<protein>
    <submittedName>
        <fullName evidence="1">Nucleolar protein 9</fullName>
    </submittedName>
</protein>
<organism evidence="1 2">
    <name type="scientific">Spiromyces aspiralis</name>
    <dbReference type="NCBI Taxonomy" id="68401"/>
    <lineage>
        <taxon>Eukaryota</taxon>
        <taxon>Fungi</taxon>
        <taxon>Fungi incertae sedis</taxon>
        <taxon>Zoopagomycota</taxon>
        <taxon>Kickxellomycotina</taxon>
        <taxon>Kickxellomycetes</taxon>
        <taxon>Kickxellales</taxon>
        <taxon>Kickxellaceae</taxon>
        <taxon>Spiromyces</taxon>
    </lineage>
</organism>
<accession>A0ACC1HAE1</accession>
<dbReference type="Proteomes" id="UP001145114">
    <property type="component" value="Unassembled WGS sequence"/>
</dbReference>
<comment type="caution">
    <text evidence="1">The sequence shown here is derived from an EMBL/GenBank/DDBJ whole genome shotgun (WGS) entry which is preliminary data.</text>
</comment>
<proteinExistence type="predicted"/>
<sequence length="255" mass="28209">MDDTTNTETRHVNQEKAEDFYSAYSYEEHGPPTTQSQGETLHPASYGILNPDLQSYIKNCEPMLDDSQFESSEDLDAFLDSVYQEIRGKEVIVMTDHDCSRILEKLLRVSNDYQIMHVFSCIIGKVPELVIHRFSSHVVQTLLTLTAPGVDRELKGDYMGTAAADSDNEQEDGPGTGGPTHTYEELVQALTKELEPHWAVMISDTYASHVIQTLLLLLSNDMATAATSSGAESLGSIRSKKSAKYASDNNSLVPQ</sequence>
<keyword evidence="2" id="KW-1185">Reference proteome</keyword>
<gene>
    <name evidence="1" type="primary">NOP9_3</name>
    <name evidence="1" type="ORF">EV182_006889</name>
</gene>
<evidence type="ECO:0000313" key="1">
    <source>
        <dbReference type="EMBL" id="KAJ1672586.1"/>
    </source>
</evidence>